<comment type="caution">
    <text evidence="1">The sequence shown here is derived from an EMBL/GenBank/DDBJ whole genome shotgun (WGS) entry which is preliminary data.</text>
</comment>
<name>A0A949JRH1_9ACTN</name>
<evidence type="ECO:0000313" key="2">
    <source>
        <dbReference type="Proteomes" id="UP000694501"/>
    </source>
</evidence>
<proteinExistence type="predicted"/>
<organism evidence="1 2">
    <name type="scientific">Streptomyces tardus</name>
    <dbReference type="NCBI Taxonomy" id="2780544"/>
    <lineage>
        <taxon>Bacteria</taxon>
        <taxon>Bacillati</taxon>
        <taxon>Actinomycetota</taxon>
        <taxon>Actinomycetes</taxon>
        <taxon>Kitasatosporales</taxon>
        <taxon>Streptomycetaceae</taxon>
        <taxon>Streptomyces</taxon>
    </lineage>
</organism>
<gene>
    <name evidence="1" type="ORF">JGS22_025630</name>
</gene>
<dbReference type="EMBL" id="JAELVF020000005">
    <property type="protein sequence ID" value="MBU7600909.1"/>
    <property type="molecule type" value="Genomic_DNA"/>
</dbReference>
<dbReference type="RefSeq" id="WP_211038999.1">
    <property type="nucleotide sequence ID" value="NZ_JAELVF020000005.1"/>
</dbReference>
<sequence>MARTRISISLDPEDAETIKAVAAESGLDVSAFLVMAGRREAARLARMSKAFSELDAAIDRADTDAEQLPWPPESDTDAVDRARSEIAAARAEAAARRREAAA</sequence>
<dbReference type="AlphaFoldDB" id="A0A949JRH1"/>
<keyword evidence="2" id="KW-1185">Reference proteome</keyword>
<accession>A0A949JRH1</accession>
<protein>
    <submittedName>
        <fullName evidence="1">Uncharacterized protein</fullName>
    </submittedName>
</protein>
<dbReference type="Proteomes" id="UP000694501">
    <property type="component" value="Unassembled WGS sequence"/>
</dbReference>
<reference evidence="1" key="1">
    <citation type="submission" date="2021-06" db="EMBL/GenBank/DDBJ databases">
        <title>Sequencing of actinobacteria type strains.</title>
        <authorList>
            <person name="Nguyen G.-S."/>
            <person name="Wentzel A."/>
        </authorList>
    </citation>
    <scope>NUCLEOTIDE SEQUENCE</scope>
    <source>
        <strain evidence="1">P38-E01</strain>
    </source>
</reference>
<evidence type="ECO:0000313" key="1">
    <source>
        <dbReference type="EMBL" id="MBU7600909.1"/>
    </source>
</evidence>